<feature type="domain" description="Amidase" evidence="2">
    <location>
        <begin position="33"/>
        <end position="455"/>
    </location>
</feature>
<dbReference type="InterPro" id="IPR000120">
    <property type="entry name" value="Amidase"/>
</dbReference>
<dbReference type="PANTHER" id="PTHR11895">
    <property type="entry name" value="TRANSAMIDASE"/>
    <property type="match status" value="1"/>
</dbReference>
<reference evidence="4" key="1">
    <citation type="journal article" date="2019" name="Int. J. Syst. Evol. Microbiol.">
        <title>The Global Catalogue of Microorganisms (GCM) 10K type strain sequencing project: providing services to taxonomists for standard genome sequencing and annotation.</title>
        <authorList>
            <consortium name="The Broad Institute Genomics Platform"/>
            <consortium name="The Broad Institute Genome Sequencing Center for Infectious Disease"/>
            <person name="Wu L."/>
            <person name="Ma J."/>
        </authorList>
    </citation>
    <scope>NUCLEOTIDE SEQUENCE [LARGE SCALE GENOMIC DNA]</scope>
    <source>
        <strain evidence="4">CGMCC 1.12295</strain>
    </source>
</reference>
<protein>
    <submittedName>
        <fullName evidence="3">Amidase</fullName>
    </submittedName>
</protein>
<gene>
    <name evidence="3" type="ORF">ACFSCZ_18495</name>
</gene>
<organism evidence="3 4">
    <name type="scientific">Siminovitchia sediminis</name>
    <dbReference type="NCBI Taxonomy" id="1274353"/>
    <lineage>
        <taxon>Bacteria</taxon>
        <taxon>Bacillati</taxon>
        <taxon>Bacillota</taxon>
        <taxon>Bacilli</taxon>
        <taxon>Bacillales</taxon>
        <taxon>Bacillaceae</taxon>
        <taxon>Siminovitchia</taxon>
    </lineage>
</organism>
<dbReference type="InterPro" id="IPR023631">
    <property type="entry name" value="Amidase_dom"/>
</dbReference>
<accession>A0ABW4KN41</accession>
<name>A0ABW4KN41_9BACI</name>
<dbReference type="PROSITE" id="PS00571">
    <property type="entry name" value="AMIDASES"/>
    <property type="match status" value="1"/>
</dbReference>
<dbReference type="SUPFAM" id="SSF75304">
    <property type="entry name" value="Amidase signature (AS) enzymes"/>
    <property type="match status" value="1"/>
</dbReference>
<comment type="similarity">
    <text evidence="1">Belongs to the amidase family.</text>
</comment>
<dbReference type="Gene3D" id="3.90.1300.10">
    <property type="entry name" value="Amidase signature (AS) domain"/>
    <property type="match status" value="1"/>
</dbReference>
<evidence type="ECO:0000259" key="2">
    <source>
        <dbReference type="Pfam" id="PF01425"/>
    </source>
</evidence>
<keyword evidence="4" id="KW-1185">Reference proteome</keyword>
<evidence type="ECO:0000313" key="4">
    <source>
        <dbReference type="Proteomes" id="UP001597301"/>
    </source>
</evidence>
<dbReference type="Proteomes" id="UP001597301">
    <property type="component" value="Unassembled WGS sequence"/>
</dbReference>
<dbReference type="Pfam" id="PF01425">
    <property type="entry name" value="Amidase"/>
    <property type="match status" value="1"/>
</dbReference>
<dbReference type="PANTHER" id="PTHR11895:SF7">
    <property type="entry name" value="GLUTAMYL-TRNA(GLN) AMIDOTRANSFERASE SUBUNIT A, MITOCHONDRIAL"/>
    <property type="match status" value="1"/>
</dbReference>
<sequence length="478" mass="52310">MKPEQHTYQGDWIHWDMAALSKAIQNRQISPIEVTEKLLGKIQEENKHINAFITVTAEEALEQAKKAESEIHAGLIKGPLHGVPIALKDNIYMKNVKTTMGSAVFKDFSPDEHASVVEKLQKAGAVLVGKTNMHEIAFGTTGDLSFAGPVKNPYDPDKITGGSSSGSGAAVAAHLCYGALGTDTGGSVRIPASFTGIVGMKPTFGRVSNFGVFPLSWTLDHVGPMTRTVRDNALMLNVLAGYDNKDPYSVDQPTEDYTALIDSDIKGKVVGVPFNGYFSGGDKEVEENFQNAAQLLEQHGAEVKSVELPDMDTIVAAFRTTLTTEAYAVHEQNLRDYPSLWSDEIRERLNSSRETLAKDYIQAQQIKKRAIRDFENMFKEIDILVTPTIPILPFAIGEREIDVNGSVIHSSLLLNKYTGPFNITGLPSLSMTCGFSKDGLPIGLQLVGKSFDEANIYRFAAILEKYLKPLVQKGTIDE</sequence>
<dbReference type="InterPro" id="IPR036928">
    <property type="entry name" value="AS_sf"/>
</dbReference>
<evidence type="ECO:0000313" key="3">
    <source>
        <dbReference type="EMBL" id="MFD1708666.1"/>
    </source>
</evidence>
<dbReference type="RefSeq" id="WP_380776232.1">
    <property type="nucleotide sequence ID" value="NZ_JBHUEO010000113.1"/>
</dbReference>
<evidence type="ECO:0000256" key="1">
    <source>
        <dbReference type="ARBA" id="ARBA00009199"/>
    </source>
</evidence>
<dbReference type="InterPro" id="IPR020556">
    <property type="entry name" value="Amidase_CS"/>
</dbReference>
<proteinExistence type="inferred from homology"/>
<dbReference type="EMBL" id="JBHUEO010000113">
    <property type="protein sequence ID" value="MFD1708666.1"/>
    <property type="molecule type" value="Genomic_DNA"/>
</dbReference>
<comment type="caution">
    <text evidence="3">The sequence shown here is derived from an EMBL/GenBank/DDBJ whole genome shotgun (WGS) entry which is preliminary data.</text>
</comment>